<dbReference type="Gene3D" id="3.30.300.30">
    <property type="match status" value="1"/>
</dbReference>
<comment type="caution">
    <text evidence="3">The sequence shown here is derived from an EMBL/GenBank/DDBJ whole genome shotgun (WGS) entry which is preliminary data.</text>
</comment>
<dbReference type="InterPro" id="IPR045851">
    <property type="entry name" value="AMP-bd_C_sf"/>
</dbReference>
<dbReference type="PANTHER" id="PTHR43767:SF1">
    <property type="entry name" value="NONRIBOSOMAL PEPTIDE SYNTHASE PES1 (EUROFUNG)-RELATED"/>
    <property type="match status" value="1"/>
</dbReference>
<reference evidence="4" key="1">
    <citation type="journal article" date="2019" name="Int. J. Syst. Evol. Microbiol.">
        <title>The Global Catalogue of Microorganisms (GCM) 10K type strain sequencing project: providing services to taxonomists for standard genome sequencing and annotation.</title>
        <authorList>
            <consortium name="The Broad Institute Genomics Platform"/>
            <consortium name="The Broad Institute Genome Sequencing Center for Infectious Disease"/>
            <person name="Wu L."/>
            <person name="Ma J."/>
        </authorList>
    </citation>
    <scope>NUCLEOTIDE SEQUENCE [LARGE SCALE GENOMIC DNA]</scope>
    <source>
        <strain evidence="4">JCM 12389</strain>
    </source>
</reference>
<dbReference type="RefSeq" id="WP_343840396.1">
    <property type="nucleotide sequence ID" value="NZ_BAAADO010000004.1"/>
</dbReference>
<dbReference type="InterPro" id="IPR000873">
    <property type="entry name" value="AMP-dep_synth/lig_dom"/>
</dbReference>
<dbReference type="InterPro" id="IPR025110">
    <property type="entry name" value="AMP-bd_C"/>
</dbReference>
<keyword evidence="4" id="KW-1185">Reference proteome</keyword>
<accession>A0ABP3L8L9</accession>
<feature type="domain" description="AMP-binding enzyme C-terminal" evidence="2">
    <location>
        <begin position="422"/>
        <end position="497"/>
    </location>
</feature>
<dbReference type="EMBL" id="BAAADO010000004">
    <property type="protein sequence ID" value="GAA0493472.1"/>
    <property type="molecule type" value="Genomic_DNA"/>
</dbReference>
<dbReference type="Pfam" id="PF13193">
    <property type="entry name" value="AMP-binding_C"/>
    <property type="match status" value="1"/>
</dbReference>
<sequence length="519" mass="58640">MESVVSRVAIGDIIRRNAGRFPDKKAIIEGDKEITYQQLDELTNQFANYLLNSGHKKGDKVLTVCGNHWEYVVISNGIAKAGLIWVPINPAISKEEKQYIMNLIEPKLIIGDAVLMEPALDVYQEYCSTFLAVRGIFAGAQPFLPAIEDEAKKEPAIEIQDRDTAQIMFTSGTTGNPKGVMISHLAVYIASLGNIIESNFNEDEVVLTMMPLFHCAQHTFTMSTLHRGATTVIISGFEPELLMKTIQDHKISNMFALPMMYRMILDHPKKSEYDLSSLRRCTYAMAPMDKRSLERCINEICPQFALGTGQTEMYPSTMVFRPEEQLRRFGSYWGTSSLINDTAVMDDEGNLLPEGEVGEIVHRGPNVMNGYYKNEEEMEKSRAFGWHHTGDLGYWDEDLQLVFVDRKKDIIKTGGENVPSIKVESVLLMHEDIENAVAVGLPHEHWSEAVTAFVVRKEGAATSSDDVISFCRQHLGGFQVPKDVVFLEQLPMTSTGKIQKHMLRQQYQNHYQVTNERFK</sequence>
<dbReference type="SUPFAM" id="SSF56801">
    <property type="entry name" value="Acetyl-CoA synthetase-like"/>
    <property type="match status" value="1"/>
</dbReference>
<organism evidence="3 4">
    <name type="scientific">Salinibacillus aidingensis</name>
    <dbReference type="NCBI Taxonomy" id="237684"/>
    <lineage>
        <taxon>Bacteria</taxon>
        <taxon>Bacillati</taxon>
        <taxon>Bacillota</taxon>
        <taxon>Bacilli</taxon>
        <taxon>Bacillales</taxon>
        <taxon>Bacillaceae</taxon>
        <taxon>Salinibacillus</taxon>
    </lineage>
</organism>
<evidence type="ECO:0000313" key="4">
    <source>
        <dbReference type="Proteomes" id="UP001500880"/>
    </source>
</evidence>
<evidence type="ECO:0000259" key="2">
    <source>
        <dbReference type="Pfam" id="PF13193"/>
    </source>
</evidence>
<feature type="domain" description="AMP-dependent synthetase/ligase" evidence="1">
    <location>
        <begin position="15"/>
        <end position="372"/>
    </location>
</feature>
<dbReference type="Proteomes" id="UP001500880">
    <property type="component" value="Unassembled WGS sequence"/>
</dbReference>
<dbReference type="Gene3D" id="3.40.50.12780">
    <property type="entry name" value="N-terminal domain of ligase-like"/>
    <property type="match status" value="1"/>
</dbReference>
<protein>
    <submittedName>
        <fullName evidence="3">Acyl-CoA synthetase</fullName>
    </submittedName>
</protein>
<dbReference type="InterPro" id="IPR050237">
    <property type="entry name" value="ATP-dep_AMP-bd_enzyme"/>
</dbReference>
<gene>
    <name evidence="3" type="ORF">GCM10008986_19920</name>
</gene>
<evidence type="ECO:0000259" key="1">
    <source>
        <dbReference type="Pfam" id="PF00501"/>
    </source>
</evidence>
<proteinExistence type="predicted"/>
<dbReference type="PANTHER" id="PTHR43767">
    <property type="entry name" value="LONG-CHAIN-FATTY-ACID--COA LIGASE"/>
    <property type="match status" value="1"/>
</dbReference>
<name>A0ABP3L8L9_9BACI</name>
<dbReference type="InterPro" id="IPR042099">
    <property type="entry name" value="ANL_N_sf"/>
</dbReference>
<dbReference type="InterPro" id="IPR020845">
    <property type="entry name" value="AMP-binding_CS"/>
</dbReference>
<dbReference type="Pfam" id="PF00501">
    <property type="entry name" value="AMP-binding"/>
    <property type="match status" value="1"/>
</dbReference>
<evidence type="ECO:0000313" key="3">
    <source>
        <dbReference type="EMBL" id="GAA0493472.1"/>
    </source>
</evidence>
<dbReference type="PROSITE" id="PS00455">
    <property type="entry name" value="AMP_BINDING"/>
    <property type="match status" value="1"/>
</dbReference>